<dbReference type="PANTHER" id="PTHR43537:SF24">
    <property type="entry name" value="GLUCONATE OPERON TRANSCRIPTIONAL REPRESSOR"/>
    <property type="match status" value="1"/>
</dbReference>
<dbReference type="Pfam" id="PF07729">
    <property type="entry name" value="FCD"/>
    <property type="match status" value="1"/>
</dbReference>
<dbReference type="PROSITE" id="PS50949">
    <property type="entry name" value="HTH_GNTR"/>
    <property type="match status" value="1"/>
</dbReference>
<gene>
    <name evidence="5" type="primary">gntR</name>
    <name evidence="5" type="ORF">JMUB590_0494</name>
</gene>
<keyword evidence="2" id="KW-0238">DNA-binding</keyword>
<dbReference type="EMBL" id="AP018586">
    <property type="protein sequence ID" value="BBD91604.1"/>
    <property type="molecule type" value="Genomic_DNA"/>
</dbReference>
<reference evidence="5 6" key="1">
    <citation type="submission" date="2018-05" db="EMBL/GenBank/DDBJ databases">
        <title>Complete genome sequencing of three human clinical isolates of Staphylococcus caprae reveals virulence factors similar to those of S. epidermidis and S. capitis.</title>
        <authorList>
            <person name="Watanabe S."/>
            <person name="Cui L."/>
        </authorList>
    </citation>
    <scope>NUCLEOTIDE SEQUENCE [LARGE SCALE GENOMIC DNA]</scope>
    <source>
        <strain evidence="5 6">JMUB590</strain>
    </source>
</reference>
<evidence type="ECO:0000313" key="5">
    <source>
        <dbReference type="EMBL" id="BBD91604.1"/>
    </source>
</evidence>
<dbReference type="Proteomes" id="UP000274772">
    <property type="component" value="Chromosome"/>
</dbReference>
<dbReference type="SMART" id="SM00345">
    <property type="entry name" value="HTH_GNTR"/>
    <property type="match status" value="1"/>
</dbReference>
<evidence type="ECO:0000256" key="3">
    <source>
        <dbReference type="ARBA" id="ARBA00023163"/>
    </source>
</evidence>
<dbReference type="Pfam" id="PF00392">
    <property type="entry name" value="GntR"/>
    <property type="match status" value="1"/>
</dbReference>
<dbReference type="SMART" id="SM00895">
    <property type="entry name" value="FCD"/>
    <property type="match status" value="1"/>
</dbReference>
<evidence type="ECO:0000259" key="4">
    <source>
        <dbReference type="PROSITE" id="PS50949"/>
    </source>
</evidence>
<dbReference type="InterPro" id="IPR036388">
    <property type="entry name" value="WH-like_DNA-bd_sf"/>
</dbReference>
<protein>
    <submittedName>
        <fullName evidence="5">Gluconate operon transcriptional repressor</fullName>
    </submittedName>
</protein>
<dbReference type="RefSeq" id="WP_002444230.1">
    <property type="nucleotide sequence ID" value="NZ_AP018585.1"/>
</dbReference>
<dbReference type="SUPFAM" id="SSF46785">
    <property type="entry name" value="Winged helix' DNA-binding domain"/>
    <property type="match status" value="1"/>
</dbReference>
<dbReference type="InterPro" id="IPR000524">
    <property type="entry name" value="Tscrpt_reg_HTH_GntR"/>
</dbReference>
<dbReference type="InterPro" id="IPR008920">
    <property type="entry name" value="TF_FadR/GntR_C"/>
</dbReference>
<evidence type="ECO:0000313" key="6">
    <source>
        <dbReference type="Proteomes" id="UP000274772"/>
    </source>
</evidence>
<feature type="domain" description="HTH gntR-type" evidence="4">
    <location>
        <begin position="13"/>
        <end position="79"/>
    </location>
</feature>
<keyword evidence="6" id="KW-1185">Reference proteome</keyword>
<dbReference type="Gene3D" id="1.20.120.530">
    <property type="entry name" value="GntR ligand-binding domain-like"/>
    <property type="match status" value="1"/>
</dbReference>
<dbReference type="GeneID" id="58050264"/>
<name>A0ABM7FN82_9STAP</name>
<keyword evidence="1" id="KW-0805">Transcription regulation</keyword>
<dbReference type="Gene3D" id="1.10.10.10">
    <property type="entry name" value="Winged helix-like DNA-binding domain superfamily/Winged helix DNA-binding domain"/>
    <property type="match status" value="1"/>
</dbReference>
<keyword evidence="3" id="KW-0804">Transcription</keyword>
<dbReference type="InterPro" id="IPR011711">
    <property type="entry name" value="GntR_C"/>
</dbReference>
<dbReference type="PANTHER" id="PTHR43537">
    <property type="entry name" value="TRANSCRIPTIONAL REGULATOR, GNTR FAMILY"/>
    <property type="match status" value="1"/>
</dbReference>
<evidence type="ECO:0000256" key="2">
    <source>
        <dbReference type="ARBA" id="ARBA00023125"/>
    </source>
</evidence>
<organism evidence="5 6">
    <name type="scientific">Staphylococcus caprae</name>
    <dbReference type="NCBI Taxonomy" id="29380"/>
    <lineage>
        <taxon>Bacteria</taxon>
        <taxon>Bacillati</taxon>
        <taxon>Bacillota</taxon>
        <taxon>Bacilli</taxon>
        <taxon>Bacillales</taxon>
        <taxon>Staphylococcaceae</taxon>
        <taxon>Staphylococcus</taxon>
    </lineage>
</organism>
<evidence type="ECO:0000256" key="1">
    <source>
        <dbReference type="ARBA" id="ARBA00023015"/>
    </source>
</evidence>
<proteinExistence type="predicted"/>
<dbReference type="SUPFAM" id="SSF48008">
    <property type="entry name" value="GntR ligand-binding domain-like"/>
    <property type="match status" value="1"/>
</dbReference>
<sequence length="226" mass="26686">MTYGYPKKWLEGLTTGESIAAEIRLGIVSGAITTDTLLTENQVAKQFNVSRSPVRDAFKLLQTDQLIHLERMGAQVLPFGEQEKREMYDLRLMLESFAFSRLKDQDTQTIAKEMKKQLEMMKVSVQFEDAEAFTKHDFEFHEVMIFASNHQYLKTFWNHLKPVMESLILLSMRHRMDTNKQDFERIHRNHQVFIDAIEQYDSEKLREAFHLNFDDVGKDIEGFWLR</sequence>
<dbReference type="InterPro" id="IPR036390">
    <property type="entry name" value="WH_DNA-bd_sf"/>
</dbReference>
<accession>A0ABM7FN82</accession>